<dbReference type="RefSeq" id="WP_035353164.1">
    <property type="nucleotide sequence ID" value="NZ_JRUN01000006.1"/>
</dbReference>
<dbReference type="Proteomes" id="UP000030588">
    <property type="component" value="Unassembled WGS sequence"/>
</dbReference>
<comment type="caution">
    <text evidence="2">The sequence shown here is derived from an EMBL/GenBank/DDBJ whole genome shotgun (WGS) entry which is preliminary data.</text>
</comment>
<organism evidence="2 3">
    <name type="scientific">Heyndrickxia ginsengihumi</name>
    <dbReference type="NCBI Taxonomy" id="363870"/>
    <lineage>
        <taxon>Bacteria</taxon>
        <taxon>Bacillati</taxon>
        <taxon>Bacillota</taxon>
        <taxon>Bacilli</taxon>
        <taxon>Bacillales</taxon>
        <taxon>Bacillaceae</taxon>
        <taxon>Heyndrickxia</taxon>
    </lineage>
</organism>
<evidence type="ECO:0000313" key="2">
    <source>
        <dbReference type="EMBL" id="KHD86357.1"/>
    </source>
</evidence>
<accession>A0A0A6Y276</accession>
<evidence type="ECO:0000256" key="1">
    <source>
        <dbReference type="SAM" id="Phobius"/>
    </source>
</evidence>
<sequence>MSISDKIQLASIAASTFISIISIIIAVSSLKLTKRSIEDANRPYVSCYASNIDTGFSHKYFVIKNFGKSAAIIKGLEFDKPLDKFNQVKQLKSVINSSIMPNQKFISVVDDNYKEIINVTIHYTDLNGKNYKEVFSINFAYAADLLWTQTNRNNKSDEYNAILNATHSIIKFFS</sequence>
<dbReference type="EMBL" id="JRUN01000006">
    <property type="protein sequence ID" value="KHD86357.1"/>
    <property type="molecule type" value="Genomic_DNA"/>
</dbReference>
<gene>
    <name evidence="2" type="ORF">NG54_03305</name>
</gene>
<name>A0A0A6Y276_9BACI</name>
<dbReference type="AlphaFoldDB" id="A0A0A6Y276"/>
<reference evidence="2 3" key="1">
    <citation type="submission" date="2014-10" db="EMBL/GenBank/DDBJ databases">
        <title>Draft genome of phytase producing Bacillus ginsengihumi strain M2.11.</title>
        <authorList>
            <person name="Toymentseva A."/>
            <person name="Boulygina E.A."/>
            <person name="Kazakov S.V."/>
            <person name="Kayumov I."/>
            <person name="Suleimanova A.D."/>
            <person name="Mardanova A.M."/>
            <person name="Maria S.N."/>
            <person name="Sergey M.Y."/>
            <person name="Sharipova M.R."/>
        </authorList>
    </citation>
    <scope>NUCLEOTIDE SEQUENCE [LARGE SCALE GENOMIC DNA]</scope>
    <source>
        <strain evidence="2 3">M2.11</strain>
    </source>
</reference>
<protein>
    <submittedName>
        <fullName evidence="2">Uncharacterized protein</fullName>
    </submittedName>
</protein>
<keyword evidence="1" id="KW-0812">Transmembrane</keyword>
<feature type="transmembrane region" description="Helical" evidence="1">
    <location>
        <begin position="12"/>
        <end position="32"/>
    </location>
</feature>
<dbReference type="OrthoDB" id="2221733at2"/>
<keyword evidence="1" id="KW-1133">Transmembrane helix</keyword>
<evidence type="ECO:0000313" key="3">
    <source>
        <dbReference type="Proteomes" id="UP000030588"/>
    </source>
</evidence>
<keyword evidence="1" id="KW-0472">Membrane</keyword>
<proteinExistence type="predicted"/>